<gene>
    <name evidence="1" type="ORF">OCTVUL_1B017645</name>
</gene>
<dbReference type="Proteomes" id="UP001162480">
    <property type="component" value="Chromosome 20"/>
</dbReference>
<sequence length="255" mass="29296">MDAMQRLRIKTFYKWTQKNHAHLLQPAWAAMDNVSSEITSENFNNMLLAPEFTRLLELFDEFCKLDQGKLAAFWDSYIDLVCLLLRFTHATIEGNWVLHLATVREMLPWVFACDRINYAGHLSVHWCEMKTLPQTHPESNSLLLEGHFTVQRNSKSAFSQVAVDQTIEQTLNRGSKTSGGKVGISLNQGAVQRWVLTAHDRARLLQICRKMAGMYDAQNQHHKETSSPCLKKDEGDVKKVMDTIESWVNPYETKN</sequence>
<keyword evidence="2" id="KW-1185">Reference proteome</keyword>
<dbReference type="PANTHER" id="PTHR47018">
    <property type="entry name" value="CXC DOMAIN-CONTAINING PROTEIN-RELATED"/>
    <property type="match status" value="1"/>
</dbReference>
<evidence type="ECO:0000313" key="2">
    <source>
        <dbReference type="Proteomes" id="UP001162480"/>
    </source>
</evidence>
<organism evidence="1 2">
    <name type="scientific">Octopus vulgaris</name>
    <name type="common">Common octopus</name>
    <dbReference type="NCBI Taxonomy" id="6645"/>
    <lineage>
        <taxon>Eukaryota</taxon>
        <taxon>Metazoa</taxon>
        <taxon>Spiralia</taxon>
        <taxon>Lophotrochozoa</taxon>
        <taxon>Mollusca</taxon>
        <taxon>Cephalopoda</taxon>
        <taxon>Coleoidea</taxon>
        <taxon>Octopodiformes</taxon>
        <taxon>Octopoda</taxon>
        <taxon>Incirrata</taxon>
        <taxon>Octopodidae</taxon>
        <taxon>Octopus</taxon>
    </lineage>
</organism>
<proteinExistence type="predicted"/>
<name>A0AA36FKQ3_OCTVU</name>
<dbReference type="EMBL" id="OX597833">
    <property type="protein sequence ID" value="CAI9737603.1"/>
    <property type="molecule type" value="Genomic_DNA"/>
</dbReference>
<evidence type="ECO:0000313" key="1">
    <source>
        <dbReference type="EMBL" id="CAI9737603.1"/>
    </source>
</evidence>
<dbReference type="PANTHER" id="PTHR47018:SF3">
    <property type="entry name" value="MYCBP-ASSOCIATED PROTEIN"/>
    <property type="match status" value="1"/>
</dbReference>
<reference evidence="1" key="1">
    <citation type="submission" date="2023-08" db="EMBL/GenBank/DDBJ databases">
        <authorList>
            <person name="Alioto T."/>
            <person name="Alioto T."/>
            <person name="Gomez Garrido J."/>
        </authorList>
    </citation>
    <scope>NUCLEOTIDE SEQUENCE</scope>
</reference>
<protein>
    <submittedName>
        <fullName evidence="1">Uncharacterized protein</fullName>
    </submittedName>
</protein>
<dbReference type="AlphaFoldDB" id="A0AA36FKQ3"/>
<accession>A0AA36FKQ3</accession>